<dbReference type="Ensembl" id="ENSMZET00005000746.1">
    <property type="protein sequence ID" value="ENSMZEP00005000673.1"/>
    <property type="gene ID" value="ENSMZEG00005000596.1"/>
</dbReference>
<keyword evidence="5" id="KW-0472">Membrane</keyword>
<keyword evidence="4" id="KW-0391">Immunity</keyword>
<keyword evidence="11" id="KW-1185">Reference proteome</keyword>
<reference evidence="10" key="3">
    <citation type="submission" date="2025-09" db="UniProtKB">
        <authorList>
            <consortium name="Ensembl"/>
        </authorList>
    </citation>
    <scope>IDENTIFICATION</scope>
</reference>
<dbReference type="PANTHER" id="PTHR19433">
    <property type="entry name" value="T-CELL RECEPTOR ALPHA CHAIN V REGION-RELATED"/>
    <property type="match status" value="1"/>
</dbReference>
<evidence type="ECO:0000313" key="11">
    <source>
        <dbReference type="Proteomes" id="UP000265160"/>
    </source>
</evidence>
<feature type="chain" id="PRO_5017959479" description="Ig-like domain-containing protein" evidence="8">
    <location>
        <begin position="30"/>
        <end position="276"/>
    </location>
</feature>
<keyword evidence="7" id="KW-0325">Glycoprotein</keyword>
<evidence type="ECO:0000256" key="5">
    <source>
        <dbReference type="ARBA" id="ARBA00023136"/>
    </source>
</evidence>
<evidence type="ECO:0000256" key="6">
    <source>
        <dbReference type="ARBA" id="ARBA00023157"/>
    </source>
</evidence>
<dbReference type="InterPro" id="IPR013783">
    <property type="entry name" value="Ig-like_fold"/>
</dbReference>
<dbReference type="InterPro" id="IPR003598">
    <property type="entry name" value="Ig_sub2"/>
</dbReference>
<dbReference type="InterPro" id="IPR013106">
    <property type="entry name" value="Ig_V-set"/>
</dbReference>
<organism evidence="10 11">
    <name type="scientific">Maylandia zebra</name>
    <name type="common">zebra mbuna</name>
    <dbReference type="NCBI Taxonomy" id="106582"/>
    <lineage>
        <taxon>Eukaryota</taxon>
        <taxon>Metazoa</taxon>
        <taxon>Chordata</taxon>
        <taxon>Craniata</taxon>
        <taxon>Vertebrata</taxon>
        <taxon>Euteleostomi</taxon>
        <taxon>Actinopterygii</taxon>
        <taxon>Neopterygii</taxon>
        <taxon>Teleostei</taxon>
        <taxon>Neoteleostei</taxon>
        <taxon>Acanthomorphata</taxon>
        <taxon>Ovalentaria</taxon>
        <taxon>Cichlomorphae</taxon>
        <taxon>Cichliformes</taxon>
        <taxon>Cichlidae</taxon>
        <taxon>African cichlids</taxon>
        <taxon>Pseudocrenilabrinae</taxon>
        <taxon>Haplochromini</taxon>
        <taxon>Maylandia</taxon>
        <taxon>Maylandia zebra complex</taxon>
    </lineage>
</organism>
<evidence type="ECO:0000256" key="7">
    <source>
        <dbReference type="ARBA" id="ARBA00023180"/>
    </source>
</evidence>
<dbReference type="InterPro" id="IPR052051">
    <property type="entry name" value="TCR_complex_component"/>
</dbReference>
<keyword evidence="2" id="KW-1003">Cell membrane</keyword>
<evidence type="ECO:0000256" key="1">
    <source>
        <dbReference type="ARBA" id="ARBA00004236"/>
    </source>
</evidence>
<evidence type="ECO:0000256" key="4">
    <source>
        <dbReference type="ARBA" id="ARBA00022859"/>
    </source>
</evidence>
<dbReference type="SMART" id="SM00409">
    <property type="entry name" value="IG"/>
    <property type="match status" value="2"/>
</dbReference>
<name>A0A3P9ASS4_9CICH</name>
<keyword evidence="3 8" id="KW-0732">Signal</keyword>
<reference evidence="10 11" key="1">
    <citation type="journal article" date="2014" name="Nature">
        <title>The genomic substrate for adaptive radiation in African cichlid fish.</title>
        <authorList>
            <person name="Brawand D."/>
            <person name="Wagner C.E."/>
            <person name="Li Y.I."/>
            <person name="Malinsky M."/>
            <person name="Keller I."/>
            <person name="Fan S."/>
            <person name="Simakov O."/>
            <person name="Ng A.Y."/>
            <person name="Lim Z.W."/>
            <person name="Bezault E."/>
            <person name="Turner-Maier J."/>
            <person name="Johnson J."/>
            <person name="Alcazar R."/>
            <person name="Noh H.J."/>
            <person name="Russell P."/>
            <person name="Aken B."/>
            <person name="Alfoldi J."/>
            <person name="Amemiya C."/>
            <person name="Azzouzi N."/>
            <person name="Baroiller J.F."/>
            <person name="Barloy-Hubler F."/>
            <person name="Berlin A."/>
            <person name="Bloomquist R."/>
            <person name="Carleton K.L."/>
            <person name="Conte M.A."/>
            <person name="D'Cotta H."/>
            <person name="Eshel O."/>
            <person name="Gaffney L."/>
            <person name="Galibert F."/>
            <person name="Gante H.F."/>
            <person name="Gnerre S."/>
            <person name="Greuter L."/>
            <person name="Guyon R."/>
            <person name="Haddad N.S."/>
            <person name="Haerty W."/>
            <person name="Harris R.M."/>
            <person name="Hofmann H.A."/>
            <person name="Hourlier T."/>
            <person name="Hulata G."/>
            <person name="Jaffe D.B."/>
            <person name="Lara M."/>
            <person name="Lee A.P."/>
            <person name="MacCallum I."/>
            <person name="Mwaiko S."/>
            <person name="Nikaido M."/>
            <person name="Nishihara H."/>
            <person name="Ozouf-Costaz C."/>
            <person name="Penman D.J."/>
            <person name="Przybylski D."/>
            <person name="Rakotomanga M."/>
            <person name="Renn S.C.P."/>
            <person name="Ribeiro F.J."/>
            <person name="Ron M."/>
            <person name="Salzburger W."/>
            <person name="Sanchez-Pulido L."/>
            <person name="Santos M.E."/>
            <person name="Searle S."/>
            <person name="Sharpe T."/>
            <person name="Swofford R."/>
            <person name="Tan F.J."/>
            <person name="Williams L."/>
            <person name="Young S."/>
            <person name="Yin S."/>
            <person name="Okada N."/>
            <person name="Kocher T.D."/>
            <person name="Miska E.A."/>
            <person name="Lander E.S."/>
            <person name="Venkatesh B."/>
            <person name="Fernald R.D."/>
            <person name="Meyer A."/>
            <person name="Ponting C.P."/>
            <person name="Streelman J.T."/>
            <person name="Lindblad-Toh K."/>
            <person name="Seehausen O."/>
            <person name="Di Palma F."/>
        </authorList>
    </citation>
    <scope>NUCLEOTIDE SEQUENCE</scope>
</reference>
<dbReference type="Gene3D" id="2.60.40.10">
    <property type="entry name" value="Immunoglobulins"/>
    <property type="match status" value="2"/>
</dbReference>
<dbReference type="PANTHER" id="PTHR19433:SF111">
    <property type="entry name" value="T CELL RECEPTOR ALPHA VARIABLE 4"/>
    <property type="match status" value="1"/>
</dbReference>
<feature type="signal peptide" evidence="8">
    <location>
        <begin position="1"/>
        <end position="29"/>
    </location>
</feature>
<dbReference type="GO" id="GO:0002376">
    <property type="term" value="P:immune system process"/>
    <property type="evidence" value="ECO:0007669"/>
    <property type="project" value="UniProtKB-KW"/>
</dbReference>
<dbReference type="SMART" id="SM00406">
    <property type="entry name" value="IGv"/>
    <property type="match status" value="2"/>
</dbReference>
<feature type="domain" description="Ig-like" evidence="9">
    <location>
        <begin position="41"/>
        <end position="128"/>
    </location>
</feature>
<dbReference type="CDD" id="cd00099">
    <property type="entry name" value="IgV"/>
    <property type="match status" value="2"/>
</dbReference>
<dbReference type="Proteomes" id="UP000265160">
    <property type="component" value="LG2"/>
</dbReference>
<dbReference type="SMART" id="SM00408">
    <property type="entry name" value="IGc2"/>
    <property type="match status" value="1"/>
</dbReference>
<dbReference type="InterPro" id="IPR036179">
    <property type="entry name" value="Ig-like_dom_sf"/>
</dbReference>
<dbReference type="InterPro" id="IPR007110">
    <property type="entry name" value="Ig-like_dom"/>
</dbReference>
<reference evidence="10" key="2">
    <citation type="submission" date="2025-08" db="UniProtKB">
        <authorList>
            <consortium name="Ensembl"/>
        </authorList>
    </citation>
    <scope>IDENTIFICATION</scope>
</reference>
<keyword evidence="6" id="KW-1015">Disulfide bond</keyword>
<dbReference type="SUPFAM" id="SSF48726">
    <property type="entry name" value="Immunoglobulin"/>
    <property type="match status" value="2"/>
</dbReference>
<evidence type="ECO:0000259" key="9">
    <source>
        <dbReference type="PROSITE" id="PS50835"/>
    </source>
</evidence>
<evidence type="ECO:0000256" key="3">
    <source>
        <dbReference type="ARBA" id="ARBA00022729"/>
    </source>
</evidence>
<dbReference type="GO" id="GO:0009617">
    <property type="term" value="P:response to bacterium"/>
    <property type="evidence" value="ECO:0007669"/>
    <property type="project" value="TreeGrafter"/>
</dbReference>
<accession>A0A3P9ASS4</accession>
<dbReference type="Pfam" id="PF07686">
    <property type="entry name" value="V-set"/>
    <property type="match status" value="2"/>
</dbReference>
<dbReference type="InterPro" id="IPR003599">
    <property type="entry name" value="Ig_sub"/>
</dbReference>
<protein>
    <recommendedName>
        <fullName evidence="9">Ig-like domain-containing protein</fullName>
    </recommendedName>
</protein>
<dbReference type="GeneTree" id="ENSGT01030000234530"/>
<proteinExistence type="predicted"/>
<evidence type="ECO:0000313" key="10">
    <source>
        <dbReference type="Ensembl" id="ENSMZEP00005000673.1"/>
    </source>
</evidence>
<comment type="subcellular location">
    <subcellularLocation>
        <location evidence="1">Cell membrane</location>
    </subcellularLocation>
</comment>
<evidence type="ECO:0000256" key="2">
    <source>
        <dbReference type="ARBA" id="ARBA00022475"/>
    </source>
</evidence>
<dbReference type="GO" id="GO:0005886">
    <property type="term" value="C:plasma membrane"/>
    <property type="evidence" value="ECO:0007669"/>
    <property type="project" value="UniProtKB-SubCell"/>
</dbReference>
<dbReference type="AlphaFoldDB" id="A0A3P9ASS4"/>
<dbReference type="PROSITE" id="PS50835">
    <property type="entry name" value="IG_LIKE"/>
    <property type="match status" value="2"/>
</dbReference>
<evidence type="ECO:0000256" key="8">
    <source>
        <dbReference type="SAM" id="SignalP"/>
    </source>
</evidence>
<sequence length="276" mass="31375">MDLLCQTDHRGIAILIHLVDLSLIQSAEAAHQIPLIEVEVGKNVTLQCPVTEKDGKFVHWFKQSPGYMIQTVATGSYTKQTLSEEFNNGRFSVSEGQTLYFLSMRNVQKEDEATYFCQYGSAYSQTFNTSVYLAVNVSVHPGSSVTLQCSLFSNNNENRSECPDEHRVYWFRAGSGQSHATIIYTHRNYSQKQEGRRCVHSLSKTIQNSSDAGIYYCAVVTCGEIVFGEGTQVETSMWSPIFFFFFTTKQVKQKIKFELCSNNYCMLFIMNYLMSL</sequence>
<feature type="domain" description="Ig-like" evidence="9">
    <location>
        <begin position="129"/>
        <end position="219"/>
    </location>
</feature>